<accession>A0A0L8BS13</accession>
<evidence type="ECO:0000313" key="2">
    <source>
        <dbReference type="Proteomes" id="UP000037425"/>
    </source>
</evidence>
<dbReference type="PATRIC" id="fig|106592.7.peg.1331"/>
<evidence type="ECO:0000313" key="1">
    <source>
        <dbReference type="EMBL" id="KOF17373.1"/>
    </source>
</evidence>
<gene>
    <name evidence="1" type="ORF">AC244_17730</name>
</gene>
<dbReference type="AlphaFoldDB" id="A0A0L8BS13"/>
<protein>
    <submittedName>
        <fullName evidence="1">Uncharacterized protein</fullName>
    </submittedName>
</protein>
<comment type="caution">
    <text evidence="1">The sequence shown here is derived from an EMBL/GenBank/DDBJ whole genome shotgun (WGS) entry which is preliminary data.</text>
</comment>
<organism evidence="1 2">
    <name type="scientific">Ensifer adhaerens</name>
    <name type="common">Sinorhizobium morelense</name>
    <dbReference type="NCBI Taxonomy" id="106592"/>
    <lineage>
        <taxon>Bacteria</taxon>
        <taxon>Pseudomonadati</taxon>
        <taxon>Pseudomonadota</taxon>
        <taxon>Alphaproteobacteria</taxon>
        <taxon>Hyphomicrobiales</taxon>
        <taxon>Rhizobiaceae</taxon>
        <taxon>Sinorhizobium/Ensifer group</taxon>
        <taxon>Ensifer</taxon>
    </lineage>
</organism>
<name>A0A0L8BS13_ENSAD</name>
<proteinExistence type="predicted"/>
<sequence>MSSEPTQDSRFNGGIPIECAQTKTYFKPNDKLAGLTGFGVSAAILRRFEDGLKIGVIARACEVKGTILSTGDASSLHAKWRAKALPVREG</sequence>
<reference evidence="2" key="1">
    <citation type="submission" date="2015-07" db="EMBL/GenBank/DDBJ databases">
        <title>Whole genome sequence of an Ensifer adhaerens strain isolated from a cave pool in the Wind Cave National Park.</title>
        <authorList>
            <person name="Eng W.W.H."/>
            <person name="Gan H.M."/>
            <person name="Barton H.A."/>
            <person name="Savka M.A."/>
        </authorList>
    </citation>
    <scope>NUCLEOTIDE SEQUENCE [LARGE SCALE GENOMIC DNA]</scope>
    <source>
        <strain evidence="2">SD006</strain>
    </source>
</reference>
<dbReference type="Proteomes" id="UP000037425">
    <property type="component" value="Unassembled WGS sequence"/>
</dbReference>
<dbReference type="EMBL" id="LGAP01000011">
    <property type="protein sequence ID" value="KOF17373.1"/>
    <property type="molecule type" value="Genomic_DNA"/>
</dbReference>